<feature type="compositionally biased region" description="Low complexity" evidence="1">
    <location>
        <begin position="488"/>
        <end position="499"/>
    </location>
</feature>
<feature type="compositionally biased region" description="Basic residues" evidence="1">
    <location>
        <begin position="139"/>
        <end position="149"/>
    </location>
</feature>
<feature type="compositionally biased region" description="Basic and acidic residues" evidence="1">
    <location>
        <begin position="456"/>
        <end position="487"/>
    </location>
</feature>
<keyword evidence="2" id="KW-0472">Membrane</keyword>
<feature type="compositionally biased region" description="Polar residues" evidence="1">
    <location>
        <begin position="536"/>
        <end position="545"/>
    </location>
</feature>
<protein>
    <recommendedName>
        <fullName evidence="5">SH3 domain-containing protein</fullName>
    </recommendedName>
</protein>
<feature type="compositionally biased region" description="Low complexity" evidence="1">
    <location>
        <begin position="176"/>
        <end position="192"/>
    </location>
</feature>
<sequence length="774" mass="79418">MRDLFLLCAGLLSLVVLFVPFKGDGFVSVSLWHWTIDAMGTLTFDVFGIWLIVAAVFVSKFGNGGLKVGSLSLDQAISVLSGAAFTFAFVHLLTSVQFWHVGAYLAFLAALIAFFAGVFTMLPFFSREFAVRDDVPAHPKARPVSKRAPHPAPVANVPGAHNGPGGFGAPYGGQPNGPIGSQGQPGAPLHPGQQGGPGQFGGQSQFGGSGQQAGPGQPGGVDQNSQHRQYGQPGQYGQPNQPGHFAAPEQNGQPVGQDQFSRPDGQDQFGQPIGAEQDSPYAPPEQQAQESSFDSETAVDGSADQAVQSTGSGQTYLGAQDSQDPQHTQSEPTQTFGFGAQREESPWSNDGETAVQAPVPADGSSTGDSNERSDSRDERGSGADSRGTTESKSDSADHDSSGAGTTAAVAGAGALGVGTAVAGAASASSESESKSESERRRGRHAAPNSVGESETAEGRADGQAERSEGGPDRTETADREAVSDRGDSASPAESSSFASKVNAHESDTNVRASEGVALKPEDDSTDSTASAVSGESADSTASANAGRSERSTTADEARGSEAGTEKPRTGASDDDATVVSGSPADGAAGAAATGATGGAESAAERTTHPEADEPTQYVPVADYGNNAHGNNGSDTGEARRRGGDNAGDAPSAPQFGAATGSSNSFAIDEEETVVQSAVQPATGLDDREDRSGHGQNDADQDESDQGAGQNVIQAFWFAVPEPREAVDATTGMPVFTIYPGDWFLGLEDNGSWFKVRDSDGREGLLRNTEGVQRG</sequence>
<feature type="compositionally biased region" description="Low complexity" evidence="1">
    <location>
        <begin position="581"/>
        <end position="601"/>
    </location>
</feature>
<dbReference type="Proteomes" id="UP000316406">
    <property type="component" value="Unassembled WGS sequence"/>
</dbReference>
<feature type="region of interest" description="Disordered" evidence="1">
    <location>
        <begin position="419"/>
        <end position="711"/>
    </location>
</feature>
<name>A0A556CHD8_BREAU</name>
<proteinExistence type="predicted"/>
<feature type="transmembrane region" description="Helical" evidence="2">
    <location>
        <begin position="98"/>
        <end position="122"/>
    </location>
</feature>
<feature type="region of interest" description="Disordered" evidence="1">
    <location>
        <begin position="139"/>
        <end position="407"/>
    </location>
</feature>
<keyword evidence="2" id="KW-0812">Transmembrane</keyword>
<organism evidence="3 4">
    <name type="scientific">Brevibacterium aurantiacum</name>
    <dbReference type="NCBI Taxonomy" id="273384"/>
    <lineage>
        <taxon>Bacteria</taxon>
        <taxon>Bacillati</taxon>
        <taxon>Actinomycetota</taxon>
        <taxon>Actinomycetes</taxon>
        <taxon>Micrococcales</taxon>
        <taxon>Brevibacteriaceae</taxon>
        <taxon>Brevibacterium</taxon>
    </lineage>
</organism>
<evidence type="ECO:0000256" key="2">
    <source>
        <dbReference type="SAM" id="Phobius"/>
    </source>
</evidence>
<accession>A0A556CHD8</accession>
<gene>
    <name evidence="3" type="ORF">FO013_08460</name>
</gene>
<feature type="compositionally biased region" description="Low complexity" evidence="1">
    <location>
        <begin position="419"/>
        <end position="430"/>
    </location>
</feature>
<reference evidence="3 4" key="1">
    <citation type="submission" date="2019-07" db="EMBL/GenBank/DDBJ databases">
        <title>Draft genome sequence of Brevibacterium aurantiacum XU54 isolated from Xinjiang China.</title>
        <authorList>
            <person name="Xu X."/>
        </authorList>
    </citation>
    <scope>NUCLEOTIDE SEQUENCE [LARGE SCALE GENOMIC DNA]</scope>
    <source>
        <strain evidence="3 4">XU54</strain>
    </source>
</reference>
<evidence type="ECO:0008006" key="5">
    <source>
        <dbReference type="Google" id="ProtNLM"/>
    </source>
</evidence>
<dbReference type="EMBL" id="VLTK01000004">
    <property type="protein sequence ID" value="TSI16851.1"/>
    <property type="molecule type" value="Genomic_DNA"/>
</dbReference>
<feature type="transmembrane region" description="Helical" evidence="2">
    <location>
        <begin position="39"/>
        <end position="59"/>
    </location>
</feature>
<feature type="compositionally biased region" description="Polar residues" evidence="1">
    <location>
        <begin position="250"/>
        <end position="260"/>
    </location>
</feature>
<feature type="compositionally biased region" description="Polar residues" evidence="1">
    <location>
        <begin position="286"/>
        <end position="295"/>
    </location>
</feature>
<dbReference type="AlphaFoldDB" id="A0A556CHD8"/>
<evidence type="ECO:0000256" key="1">
    <source>
        <dbReference type="SAM" id="MobiDB-lite"/>
    </source>
</evidence>
<feature type="compositionally biased region" description="Gly residues" evidence="1">
    <location>
        <begin position="193"/>
        <end position="219"/>
    </location>
</feature>
<keyword evidence="4" id="KW-1185">Reference proteome</keyword>
<keyword evidence="2" id="KW-1133">Transmembrane helix</keyword>
<feature type="compositionally biased region" description="Basic and acidic residues" evidence="1">
    <location>
        <begin position="369"/>
        <end position="400"/>
    </location>
</feature>
<feature type="transmembrane region" description="Helical" evidence="2">
    <location>
        <begin position="71"/>
        <end position="92"/>
    </location>
</feature>
<feature type="compositionally biased region" description="Gly residues" evidence="1">
    <location>
        <begin position="162"/>
        <end position="175"/>
    </location>
</feature>
<evidence type="ECO:0000313" key="4">
    <source>
        <dbReference type="Proteomes" id="UP000316406"/>
    </source>
</evidence>
<comment type="caution">
    <text evidence="3">The sequence shown here is derived from an EMBL/GenBank/DDBJ whole genome shotgun (WGS) entry which is preliminary data.</text>
</comment>
<feature type="compositionally biased region" description="Basic and acidic residues" evidence="1">
    <location>
        <begin position="602"/>
        <end position="611"/>
    </location>
</feature>
<feature type="compositionally biased region" description="Low complexity" evidence="1">
    <location>
        <begin position="229"/>
        <end position="243"/>
    </location>
</feature>
<feature type="compositionally biased region" description="Basic and acidic residues" evidence="1">
    <location>
        <begin position="547"/>
        <end position="568"/>
    </location>
</feature>
<evidence type="ECO:0000313" key="3">
    <source>
        <dbReference type="EMBL" id="TSI16851.1"/>
    </source>
</evidence>
<feature type="compositionally biased region" description="Polar residues" evidence="1">
    <location>
        <begin position="305"/>
        <end position="336"/>
    </location>
</feature>